<dbReference type="InterPro" id="IPR035979">
    <property type="entry name" value="RBD_domain_sf"/>
</dbReference>
<sequence>MFTLAPALSPPAAPLLLFSLPKPHPSPNPQSPLLLLLRRRHQQPPPLTLATNASKSNTTSVSTSTSTSTADADEDEFWEEEEEEEEEEKGDGEEEDEFLAFEDMRKWEMNRPAGFGEGKVYDTTVEESILEEMKTESQLPDDKIQPKTDSKQQEPQHKALEAPRGPCVRLGNLPKKKNIHRDLQAAFKGFSGIVNISPSVSGNRKTRDPICKGFAFIEFTSEEAANRFARTYSKQNILFGKVQKQVSCEVINHGQVDDDTREKVTVMGNESFYNKPIRLRSVDDTKEESSNTNKGRELCIEHPNISPSSDEDISLVNIANKGLDNSMLPTQKQKKVSKKKVVKTKQQKSPKSTLLSSMARLKIKERSVLTGVFSKYGVKVASASD</sequence>
<keyword evidence="5" id="KW-1185">Reference proteome</keyword>
<reference evidence="4" key="2">
    <citation type="submission" date="2023-04" db="EMBL/GenBank/DDBJ databases">
        <authorList>
            <person name="Bruccoleri R.E."/>
            <person name="Oakeley E.J."/>
            <person name="Faust A.-M."/>
            <person name="Dessus-Babus S."/>
            <person name="Altorfer M."/>
            <person name="Burckhardt D."/>
            <person name="Oertli M."/>
            <person name="Naumann U."/>
            <person name="Petersen F."/>
            <person name="Wong J."/>
        </authorList>
    </citation>
    <scope>NUCLEOTIDE SEQUENCE</scope>
    <source>
        <strain evidence="4">GSM-AAB239-AS_SAM_17_03QT</strain>
        <tissue evidence="4">Leaf</tissue>
    </source>
</reference>
<evidence type="ECO:0000313" key="4">
    <source>
        <dbReference type="EMBL" id="KAJ6822161.1"/>
    </source>
</evidence>
<feature type="compositionally biased region" description="Basic and acidic residues" evidence="2">
    <location>
        <begin position="133"/>
        <end position="161"/>
    </location>
</feature>
<organism evidence="4 5">
    <name type="scientific">Iris pallida</name>
    <name type="common">Sweet iris</name>
    <dbReference type="NCBI Taxonomy" id="29817"/>
    <lineage>
        <taxon>Eukaryota</taxon>
        <taxon>Viridiplantae</taxon>
        <taxon>Streptophyta</taxon>
        <taxon>Embryophyta</taxon>
        <taxon>Tracheophyta</taxon>
        <taxon>Spermatophyta</taxon>
        <taxon>Magnoliopsida</taxon>
        <taxon>Liliopsida</taxon>
        <taxon>Asparagales</taxon>
        <taxon>Iridaceae</taxon>
        <taxon>Iridoideae</taxon>
        <taxon>Irideae</taxon>
        <taxon>Iris</taxon>
    </lineage>
</organism>
<feature type="compositionally biased region" description="Acidic residues" evidence="2">
    <location>
        <begin position="71"/>
        <end position="100"/>
    </location>
</feature>
<dbReference type="PROSITE" id="PS50102">
    <property type="entry name" value="RRM"/>
    <property type="match status" value="1"/>
</dbReference>
<evidence type="ECO:0000256" key="1">
    <source>
        <dbReference type="PROSITE-ProRule" id="PRU00176"/>
    </source>
</evidence>
<proteinExistence type="predicted"/>
<feature type="region of interest" description="Disordered" evidence="2">
    <location>
        <begin position="133"/>
        <end position="169"/>
    </location>
</feature>
<evidence type="ECO:0000256" key="2">
    <source>
        <dbReference type="SAM" id="MobiDB-lite"/>
    </source>
</evidence>
<accession>A0AAX6G1W1</accession>
<feature type="region of interest" description="Disordered" evidence="2">
    <location>
        <begin position="1"/>
        <end position="100"/>
    </location>
</feature>
<dbReference type="EMBL" id="JANAVB010024597">
    <property type="protein sequence ID" value="KAJ6822161.1"/>
    <property type="molecule type" value="Genomic_DNA"/>
</dbReference>
<dbReference type="CDD" id="cd00590">
    <property type="entry name" value="RRM_SF"/>
    <property type="match status" value="1"/>
</dbReference>
<dbReference type="Pfam" id="PF00076">
    <property type="entry name" value="RRM_1"/>
    <property type="match status" value="1"/>
</dbReference>
<dbReference type="PANTHER" id="PTHR37200:SF1">
    <property type="entry name" value="RNA-BINDING (RRM_RBD_RNP MOTIFS) FAMILY PROTEIN"/>
    <property type="match status" value="1"/>
</dbReference>
<dbReference type="PANTHER" id="PTHR37200">
    <property type="entry name" value="RNA-BINDING (RRM/RBD/RNP MOTIFS) FAMILY PROTEIN"/>
    <property type="match status" value="1"/>
</dbReference>
<dbReference type="SMART" id="SM00360">
    <property type="entry name" value="RRM"/>
    <property type="match status" value="1"/>
</dbReference>
<feature type="region of interest" description="Disordered" evidence="2">
    <location>
        <begin position="332"/>
        <end position="353"/>
    </location>
</feature>
<dbReference type="Proteomes" id="UP001140949">
    <property type="component" value="Unassembled WGS sequence"/>
</dbReference>
<comment type="caution">
    <text evidence="4">The sequence shown here is derived from an EMBL/GenBank/DDBJ whole genome shotgun (WGS) entry which is preliminary data.</text>
</comment>
<protein>
    <recommendedName>
        <fullName evidence="3">RRM domain-containing protein</fullName>
    </recommendedName>
</protein>
<feature type="compositionally biased region" description="Low complexity" evidence="2">
    <location>
        <begin position="50"/>
        <end position="70"/>
    </location>
</feature>
<dbReference type="GO" id="GO:0003723">
    <property type="term" value="F:RNA binding"/>
    <property type="evidence" value="ECO:0007669"/>
    <property type="project" value="UniProtKB-UniRule"/>
</dbReference>
<dbReference type="SUPFAM" id="SSF54928">
    <property type="entry name" value="RNA-binding domain, RBD"/>
    <property type="match status" value="1"/>
</dbReference>
<feature type="domain" description="RRM" evidence="3">
    <location>
        <begin position="166"/>
        <end position="241"/>
    </location>
</feature>
<evidence type="ECO:0000313" key="5">
    <source>
        <dbReference type="Proteomes" id="UP001140949"/>
    </source>
</evidence>
<gene>
    <name evidence="4" type="ORF">M6B38_389730</name>
</gene>
<dbReference type="Gene3D" id="3.30.70.330">
    <property type="match status" value="1"/>
</dbReference>
<evidence type="ECO:0000259" key="3">
    <source>
        <dbReference type="PROSITE" id="PS50102"/>
    </source>
</evidence>
<feature type="compositionally biased region" description="Basic residues" evidence="2">
    <location>
        <begin position="332"/>
        <end position="348"/>
    </location>
</feature>
<dbReference type="InterPro" id="IPR012677">
    <property type="entry name" value="Nucleotide-bd_a/b_plait_sf"/>
</dbReference>
<keyword evidence="1" id="KW-0694">RNA-binding</keyword>
<name>A0AAX6G1W1_IRIPA</name>
<dbReference type="InterPro" id="IPR000504">
    <property type="entry name" value="RRM_dom"/>
</dbReference>
<dbReference type="AlphaFoldDB" id="A0AAX6G1W1"/>
<reference evidence="4" key="1">
    <citation type="journal article" date="2023" name="GigaByte">
        <title>Genome assembly of the bearded iris, Iris pallida Lam.</title>
        <authorList>
            <person name="Bruccoleri R.E."/>
            <person name="Oakeley E.J."/>
            <person name="Faust A.M.E."/>
            <person name="Altorfer M."/>
            <person name="Dessus-Babus S."/>
            <person name="Burckhardt D."/>
            <person name="Oertli M."/>
            <person name="Naumann U."/>
            <person name="Petersen F."/>
            <person name="Wong J."/>
        </authorList>
    </citation>
    <scope>NUCLEOTIDE SEQUENCE</scope>
    <source>
        <strain evidence="4">GSM-AAB239-AS_SAM_17_03QT</strain>
    </source>
</reference>